<evidence type="ECO:0000313" key="2">
    <source>
        <dbReference type="EMBL" id="HIS35213.1"/>
    </source>
</evidence>
<feature type="domain" description="DUF6613" evidence="1">
    <location>
        <begin position="1"/>
        <end position="176"/>
    </location>
</feature>
<protein>
    <recommendedName>
        <fullName evidence="1">DUF6613 domain-containing protein</fullName>
    </recommendedName>
</protein>
<sequence length="177" mass="20395">MNQAIKRAEVDYGELKYWDINPQSSSTFEINIDFCNKYLKPYFTSLKLISKGSEDSQWMTGVSVTGVNFVTNNGTIISITTVSNSIYALIDINGYKKPNKMGNDIFYFNTRTGKFMPSGWKKDLTREEIFQGYTGEDGLTFSCKKSKTNNDDYTDYRHACTSLLMIDGWEFKEDYPW</sequence>
<accession>A0A9D1EWP3</accession>
<proteinExistence type="predicted"/>
<evidence type="ECO:0000313" key="3">
    <source>
        <dbReference type="Proteomes" id="UP000823928"/>
    </source>
</evidence>
<dbReference type="InterPro" id="IPR046721">
    <property type="entry name" value="DUF6613"/>
</dbReference>
<name>A0A9D1EWP3_9BACT</name>
<dbReference type="Pfam" id="PF20318">
    <property type="entry name" value="DUF6613"/>
    <property type="match status" value="1"/>
</dbReference>
<gene>
    <name evidence="2" type="ORF">IAC10_01090</name>
</gene>
<reference evidence="2" key="2">
    <citation type="journal article" date="2021" name="PeerJ">
        <title>Extensive microbial diversity within the chicken gut microbiome revealed by metagenomics and culture.</title>
        <authorList>
            <person name="Gilroy R."/>
            <person name="Ravi A."/>
            <person name="Getino M."/>
            <person name="Pursley I."/>
            <person name="Horton D.L."/>
            <person name="Alikhan N.F."/>
            <person name="Baker D."/>
            <person name="Gharbi K."/>
            <person name="Hall N."/>
            <person name="Watson M."/>
            <person name="Adriaenssens E.M."/>
            <person name="Foster-Nyarko E."/>
            <person name="Jarju S."/>
            <person name="Secka A."/>
            <person name="Antonio M."/>
            <person name="Oren A."/>
            <person name="Chaudhuri R.R."/>
            <person name="La Ragione R."/>
            <person name="Hildebrand F."/>
            <person name="Pallen M.J."/>
        </authorList>
    </citation>
    <scope>NUCLEOTIDE SEQUENCE</scope>
    <source>
        <strain evidence="2">6276</strain>
    </source>
</reference>
<evidence type="ECO:0000259" key="1">
    <source>
        <dbReference type="Pfam" id="PF20318"/>
    </source>
</evidence>
<comment type="caution">
    <text evidence="2">The sequence shown here is derived from an EMBL/GenBank/DDBJ whole genome shotgun (WGS) entry which is preliminary data.</text>
</comment>
<organism evidence="2 3">
    <name type="scientific">Candidatus Scatousia excrementigallinarum</name>
    <dbReference type="NCBI Taxonomy" id="2840935"/>
    <lineage>
        <taxon>Bacteria</taxon>
        <taxon>Candidatus Scatousia</taxon>
    </lineage>
</organism>
<dbReference type="Proteomes" id="UP000823928">
    <property type="component" value="Unassembled WGS sequence"/>
</dbReference>
<dbReference type="AlphaFoldDB" id="A0A9D1EWP3"/>
<reference evidence="2" key="1">
    <citation type="submission" date="2020-10" db="EMBL/GenBank/DDBJ databases">
        <authorList>
            <person name="Gilroy R."/>
        </authorList>
    </citation>
    <scope>NUCLEOTIDE SEQUENCE</scope>
    <source>
        <strain evidence="2">6276</strain>
    </source>
</reference>
<dbReference type="EMBL" id="DVIU01000023">
    <property type="protein sequence ID" value="HIS35213.1"/>
    <property type="molecule type" value="Genomic_DNA"/>
</dbReference>